<reference evidence="2" key="1">
    <citation type="submission" date="2021-01" db="EMBL/GenBank/DDBJ databases">
        <title>Genome public.</title>
        <authorList>
            <person name="Liu C."/>
            <person name="Sun Q."/>
        </authorList>
    </citation>
    <scope>NUCLEOTIDE SEQUENCE</scope>
    <source>
        <strain evidence="2">YIM B02565</strain>
    </source>
</reference>
<accession>A0A937K4T4</accession>
<dbReference type="Proteomes" id="UP000623681">
    <property type="component" value="Unassembled WGS sequence"/>
</dbReference>
<keyword evidence="3" id="KW-1185">Reference proteome</keyword>
<protein>
    <submittedName>
        <fullName evidence="2">Thioredoxin family protein</fullName>
    </submittedName>
</protein>
<gene>
    <name evidence="2" type="ORF">JK634_08580</name>
</gene>
<sequence length="107" mass="12312">MNKLHNDNKIVELIKNNRMAGVYFSGNTCGACEVIKLKIEDILKKYPNIKCGEIDAEKHLNLAAEYNIFSVPIFLLYIDGKESIRLGRNLDLLELEANIGRYYEMIF</sequence>
<dbReference type="SUPFAM" id="SSF52833">
    <property type="entry name" value="Thioredoxin-like"/>
    <property type="match status" value="1"/>
</dbReference>
<dbReference type="Pfam" id="PF00085">
    <property type="entry name" value="Thioredoxin"/>
    <property type="match status" value="1"/>
</dbReference>
<dbReference type="RefSeq" id="WP_202767241.1">
    <property type="nucleotide sequence ID" value="NZ_JAESWA010000022.1"/>
</dbReference>
<dbReference type="AlphaFoldDB" id="A0A937K4T4"/>
<dbReference type="CDD" id="cd02947">
    <property type="entry name" value="TRX_family"/>
    <property type="match status" value="1"/>
</dbReference>
<comment type="caution">
    <text evidence="2">The sequence shown here is derived from an EMBL/GenBank/DDBJ whole genome shotgun (WGS) entry which is preliminary data.</text>
</comment>
<dbReference type="EMBL" id="JAESWA010000022">
    <property type="protein sequence ID" value="MBL4931858.1"/>
    <property type="molecule type" value="Genomic_DNA"/>
</dbReference>
<dbReference type="InterPro" id="IPR036249">
    <property type="entry name" value="Thioredoxin-like_sf"/>
</dbReference>
<evidence type="ECO:0000259" key="1">
    <source>
        <dbReference type="Pfam" id="PF00085"/>
    </source>
</evidence>
<dbReference type="InterPro" id="IPR013766">
    <property type="entry name" value="Thioredoxin_domain"/>
</dbReference>
<dbReference type="Gene3D" id="3.40.30.10">
    <property type="entry name" value="Glutaredoxin"/>
    <property type="match status" value="1"/>
</dbReference>
<organism evidence="2 3">
    <name type="scientific">Clostridium paridis</name>
    <dbReference type="NCBI Taxonomy" id="2803863"/>
    <lineage>
        <taxon>Bacteria</taxon>
        <taxon>Bacillati</taxon>
        <taxon>Bacillota</taxon>
        <taxon>Clostridia</taxon>
        <taxon>Eubacteriales</taxon>
        <taxon>Clostridiaceae</taxon>
        <taxon>Clostridium</taxon>
    </lineage>
</organism>
<feature type="domain" description="Thioredoxin" evidence="1">
    <location>
        <begin position="12"/>
        <end position="96"/>
    </location>
</feature>
<name>A0A937K4T4_9CLOT</name>
<evidence type="ECO:0000313" key="3">
    <source>
        <dbReference type="Proteomes" id="UP000623681"/>
    </source>
</evidence>
<evidence type="ECO:0000313" key="2">
    <source>
        <dbReference type="EMBL" id="MBL4931858.1"/>
    </source>
</evidence>
<proteinExistence type="predicted"/>